<accession>A0A0L0DF79</accession>
<keyword evidence="2" id="KW-0732">Signal</keyword>
<organism evidence="4 5">
    <name type="scientific">Thecamonas trahens ATCC 50062</name>
    <dbReference type="NCBI Taxonomy" id="461836"/>
    <lineage>
        <taxon>Eukaryota</taxon>
        <taxon>Apusozoa</taxon>
        <taxon>Apusomonadida</taxon>
        <taxon>Apusomonadidae</taxon>
        <taxon>Thecamonas</taxon>
    </lineage>
</organism>
<comment type="similarity">
    <text evidence="1">Belongs to the phospholipase D family.</text>
</comment>
<protein>
    <submittedName>
        <fullName evidence="4">Phospholipase D Z</fullName>
    </submittedName>
</protein>
<dbReference type="InterPro" id="IPR001736">
    <property type="entry name" value="PLipase_D/transphosphatidylase"/>
</dbReference>
<dbReference type="EMBL" id="GL349462">
    <property type="protein sequence ID" value="KNC50801.1"/>
    <property type="molecule type" value="Genomic_DNA"/>
</dbReference>
<evidence type="ECO:0000259" key="3">
    <source>
        <dbReference type="PROSITE" id="PS50035"/>
    </source>
</evidence>
<dbReference type="SUPFAM" id="SSF56024">
    <property type="entry name" value="Phospholipase D/nuclease"/>
    <property type="match status" value="2"/>
</dbReference>
<feature type="chain" id="PRO_5005537120" evidence="2">
    <location>
        <begin position="25"/>
        <end position="440"/>
    </location>
</feature>
<dbReference type="Pfam" id="PF13918">
    <property type="entry name" value="PLDc_3"/>
    <property type="match status" value="1"/>
</dbReference>
<evidence type="ECO:0000313" key="4">
    <source>
        <dbReference type="EMBL" id="KNC50801.1"/>
    </source>
</evidence>
<dbReference type="PROSITE" id="PS50035">
    <property type="entry name" value="PLD"/>
    <property type="match status" value="1"/>
</dbReference>
<dbReference type="OrthoDB" id="1923775at2759"/>
<dbReference type="GO" id="GO:0003824">
    <property type="term" value="F:catalytic activity"/>
    <property type="evidence" value="ECO:0007669"/>
    <property type="project" value="InterPro"/>
</dbReference>
<reference evidence="4 5" key="1">
    <citation type="submission" date="2010-05" db="EMBL/GenBank/DDBJ databases">
        <title>The Genome Sequence of Thecamonas trahens ATCC 50062.</title>
        <authorList>
            <consortium name="The Broad Institute Genome Sequencing Platform"/>
            <person name="Russ C."/>
            <person name="Cuomo C."/>
            <person name="Shea T."/>
            <person name="Young S.K."/>
            <person name="Zeng Q."/>
            <person name="Koehrsen M."/>
            <person name="Haas B."/>
            <person name="Borodovsky M."/>
            <person name="Guigo R."/>
            <person name="Alvarado L."/>
            <person name="Berlin A."/>
            <person name="Bochicchio J."/>
            <person name="Borenstein D."/>
            <person name="Chapman S."/>
            <person name="Chen Z."/>
            <person name="Freedman E."/>
            <person name="Gellesch M."/>
            <person name="Goldberg J."/>
            <person name="Griggs A."/>
            <person name="Gujja S."/>
            <person name="Heilman E."/>
            <person name="Heiman D."/>
            <person name="Hepburn T."/>
            <person name="Howarth C."/>
            <person name="Jen D."/>
            <person name="Larson L."/>
            <person name="Mehta T."/>
            <person name="Park D."/>
            <person name="Pearson M."/>
            <person name="Roberts A."/>
            <person name="Saif S."/>
            <person name="Shenoy N."/>
            <person name="Sisk P."/>
            <person name="Stolte C."/>
            <person name="Sykes S."/>
            <person name="Thomson T."/>
            <person name="Walk T."/>
            <person name="White J."/>
            <person name="Yandava C."/>
            <person name="Burger G."/>
            <person name="Gray M.W."/>
            <person name="Holland P.W.H."/>
            <person name="King N."/>
            <person name="Lang F.B.F."/>
            <person name="Roger A.J."/>
            <person name="Ruiz-Trillo I."/>
            <person name="Lander E."/>
            <person name="Nusbaum C."/>
        </authorList>
    </citation>
    <scope>NUCLEOTIDE SEQUENCE [LARGE SCALE GENOMIC DNA]</scope>
    <source>
        <strain evidence="4 5">ATCC 50062</strain>
    </source>
</reference>
<evidence type="ECO:0000256" key="1">
    <source>
        <dbReference type="ARBA" id="ARBA00008664"/>
    </source>
</evidence>
<dbReference type="PANTHER" id="PTHR10185:SF17">
    <property type="entry name" value="GM01519P-RELATED"/>
    <property type="match status" value="1"/>
</dbReference>
<dbReference type="Proteomes" id="UP000054408">
    <property type="component" value="Unassembled WGS sequence"/>
</dbReference>
<dbReference type="SMART" id="SM00155">
    <property type="entry name" value="PLDc"/>
    <property type="match status" value="2"/>
</dbReference>
<dbReference type="OMA" id="WTHFIPN"/>
<sequence>MRAISAAAVVLAVLLAAAAVPCAGKSIFSEDGSATWAIVETIPEGVDLYSEYHTYETWLELIQNAKSSIRIGAFYMDFANGTNYLDWEGGKGVAVLDALIAAGRRGVKIELALNEQVGAVPYSPDPHILMNMGLAEVHWVKWSLVAKSGILHTKLIMTDDENIYLGSANIAWDSMTQVKELGLVFTKSPLIVGDARKVWDMYWYLGAKNTTSLPDPWPAAYNTFFNGDTPLNVDIQGDVMDLFISVDPLQLATPGRELDLTAITTAINDAERFVYFSIMDYGPFTAYEQNNFYFPALDTAFRAAPFNTKGLEVRLLFGVWNHTLCDAYPYLQSLAMLKNVSVRVFKIPDLPMPVQIPFTRVAHNKYLVTDSHGWVSTQNSFADYFLTTGGMSFNVKSDAVVGGLVDKFFRDWDSKYAEDICIGVDCSYQFEPCSSRPINS</sequence>
<name>A0A0L0DF79_THETB</name>
<dbReference type="STRING" id="461836.A0A0L0DF79"/>
<proteinExistence type="inferred from homology"/>
<gene>
    <name evidence="4" type="ORF">AMSG_06702</name>
</gene>
<keyword evidence="5" id="KW-1185">Reference proteome</keyword>
<dbReference type="RefSeq" id="XP_013756757.1">
    <property type="nucleotide sequence ID" value="XM_013901303.1"/>
</dbReference>
<feature type="signal peptide" evidence="2">
    <location>
        <begin position="1"/>
        <end position="24"/>
    </location>
</feature>
<dbReference type="AlphaFoldDB" id="A0A0L0DF79"/>
<dbReference type="PANTHER" id="PTHR10185">
    <property type="entry name" value="PHOSPHOLIPASE D - RELATED"/>
    <property type="match status" value="1"/>
</dbReference>
<dbReference type="Pfam" id="PF00614">
    <property type="entry name" value="PLDc"/>
    <property type="match status" value="1"/>
</dbReference>
<evidence type="ECO:0000313" key="5">
    <source>
        <dbReference type="Proteomes" id="UP000054408"/>
    </source>
</evidence>
<dbReference type="InterPro" id="IPR050874">
    <property type="entry name" value="Diverse_PLD-related"/>
</dbReference>
<dbReference type="CDD" id="cd09107">
    <property type="entry name" value="PLDc_vPLD3_4_5_like_2"/>
    <property type="match status" value="1"/>
</dbReference>
<dbReference type="GeneID" id="25565793"/>
<dbReference type="Gene3D" id="3.30.870.10">
    <property type="entry name" value="Endonuclease Chain A"/>
    <property type="match status" value="2"/>
</dbReference>
<evidence type="ECO:0000256" key="2">
    <source>
        <dbReference type="SAM" id="SignalP"/>
    </source>
</evidence>
<dbReference type="InterPro" id="IPR032803">
    <property type="entry name" value="PLDc_3"/>
</dbReference>
<feature type="domain" description="PLD phosphodiesterase" evidence="3">
    <location>
        <begin position="147"/>
        <end position="174"/>
    </location>
</feature>
<dbReference type="eggNOG" id="KOG3603">
    <property type="taxonomic scope" value="Eukaryota"/>
</dbReference>
<dbReference type="CDD" id="cd09106">
    <property type="entry name" value="PLDc_vPLD3_4_5_like_1"/>
    <property type="match status" value="1"/>
</dbReference>